<dbReference type="GO" id="GO:0033588">
    <property type="term" value="C:elongator holoenzyme complex"/>
    <property type="evidence" value="ECO:0007669"/>
    <property type="project" value="InterPro"/>
</dbReference>
<comment type="subcellular location">
    <subcellularLocation>
        <location evidence="1">Cytoplasm</location>
    </subcellularLocation>
</comment>
<dbReference type="Pfam" id="PF23878">
    <property type="entry name" value="TPR_ELP1"/>
    <property type="match status" value="1"/>
</dbReference>
<dbReference type="Proteomes" id="UP000247498">
    <property type="component" value="Unassembled WGS sequence"/>
</dbReference>
<dbReference type="Gene3D" id="2.130.10.10">
    <property type="entry name" value="YVTN repeat-like/Quinoprotein amine dehydrogenase"/>
    <property type="match status" value="1"/>
</dbReference>
<feature type="region of interest" description="Disordered" evidence="8">
    <location>
        <begin position="1607"/>
        <end position="1643"/>
    </location>
</feature>
<reference evidence="14 15" key="1">
    <citation type="journal article" date="2018" name="Sci. Rep.">
        <title>Raphidocelis subcapitata (=Pseudokirchneriella subcapitata) provides an insight into genome evolution and environmental adaptations in the Sphaeropleales.</title>
        <authorList>
            <person name="Suzuki S."/>
            <person name="Yamaguchi H."/>
            <person name="Nakajima N."/>
            <person name="Kawachi M."/>
        </authorList>
    </citation>
    <scope>NUCLEOTIDE SEQUENCE [LARGE SCALE GENOMIC DNA]</scope>
    <source>
        <strain evidence="14 15">NIES-35</strain>
    </source>
</reference>
<evidence type="ECO:0000256" key="7">
    <source>
        <dbReference type="SAM" id="Coils"/>
    </source>
</evidence>
<dbReference type="OrthoDB" id="40048at2759"/>
<accession>A0A2V0PQS5</accession>
<feature type="region of interest" description="Disordered" evidence="8">
    <location>
        <begin position="574"/>
        <end position="599"/>
    </location>
</feature>
<feature type="compositionally biased region" description="Low complexity" evidence="8">
    <location>
        <begin position="1615"/>
        <end position="1643"/>
    </location>
</feature>
<comment type="similarity">
    <text evidence="3">Belongs to the ELP1/IKA1 family.</text>
</comment>
<evidence type="ECO:0000259" key="10">
    <source>
        <dbReference type="Pfam" id="PF23797"/>
    </source>
</evidence>
<evidence type="ECO:0000259" key="11">
    <source>
        <dbReference type="Pfam" id="PF23878"/>
    </source>
</evidence>
<dbReference type="InterPro" id="IPR056166">
    <property type="entry name" value="TPR_ELP1"/>
</dbReference>
<dbReference type="PANTHER" id="PTHR12747">
    <property type="entry name" value="ELONGATOR COMPLEX PROTEIN 1"/>
    <property type="match status" value="1"/>
</dbReference>
<feature type="compositionally biased region" description="Low complexity" evidence="8">
    <location>
        <begin position="1232"/>
        <end position="1279"/>
    </location>
</feature>
<name>A0A2V0PQS5_9CHLO</name>
<feature type="region of interest" description="Disordered" evidence="8">
    <location>
        <begin position="143"/>
        <end position="171"/>
    </location>
</feature>
<dbReference type="PANTHER" id="PTHR12747:SF0">
    <property type="entry name" value="ELONGATOR COMPLEX PROTEIN 1"/>
    <property type="match status" value="1"/>
</dbReference>
<keyword evidence="5" id="KW-0819">tRNA processing</keyword>
<feature type="compositionally biased region" description="Acidic residues" evidence="8">
    <location>
        <begin position="1077"/>
        <end position="1087"/>
    </location>
</feature>
<feature type="domain" description="ELP1 first N-terminal beta-propeller" evidence="9">
    <location>
        <begin position="1"/>
        <end position="127"/>
    </location>
</feature>
<feature type="region of interest" description="Disordered" evidence="8">
    <location>
        <begin position="516"/>
        <end position="544"/>
    </location>
</feature>
<feature type="compositionally biased region" description="Low complexity" evidence="8">
    <location>
        <begin position="1507"/>
        <end position="1521"/>
    </location>
</feature>
<evidence type="ECO:0000259" key="9">
    <source>
        <dbReference type="Pfam" id="PF04762"/>
    </source>
</evidence>
<evidence type="ECO:0000259" key="12">
    <source>
        <dbReference type="Pfam" id="PF23925"/>
    </source>
</evidence>
<evidence type="ECO:0000259" key="13">
    <source>
        <dbReference type="Pfam" id="PF23936"/>
    </source>
</evidence>
<dbReference type="GO" id="GO:0002926">
    <property type="term" value="P:tRNA wobble base 5-methoxycarbonylmethyl-2-thiouridinylation"/>
    <property type="evidence" value="ECO:0007669"/>
    <property type="project" value="TreeGrafter"/>
</dbReference>
<dbReference type="GO" id="GO:0000049">
    <property type="term" value="F:tRNA binding"/>
    <property type="evidence" value="ECO:0007669"/>
    <property type="project" value="TreeGrafter"/>
</dbReference>
<feature type="compositionally biased region" description="Low complexity" evidence="8">
    <location>
        <begin position="143"/>
        <end position="153"/>
    </location>
</feature>
<dbReference type="InterPro" id="IPR015943">
    <property type="entry name" value="WD40/YVTN_repeat-like_dom_sf"/>
</dbReference>
<feature type="domain" description="ELP1 first N-terminal beta-propeller" evidence="9">
    <location>
        <begin position="178"/>
        <end position="393"/>
    </location>
</feature>
<feature type="domain" description="ELP1 TPR" evidence="11">
    <location>
        <begin position="1277"/>
        <end position="1393"/>
    </location>
</feature>
<feature type="compositionally biased region" description="Gly residues" evidence="8">
    <location>
        <begin position="582"/>
        <end position="591"/>
    </location>
</feature>
<feature type="region of interest" description="Disordered" evidence="8">
    <location>
        <begin position="1061"/>
        <end position="1100"/>
    </location>
</feature>
<dbReference type="Pfam" id="PF23797">
    <property type="entry name" value="Beta-prop_ELP1_2nd"/>
    <property type="match status" value="2"/>
</dbReference>
<dbReference type="FunCoup" id="A0A2V0PQS5">
    <property type="interactions" value="1946"/>
</dbReference>
<dbReference type="Pfam" id="PF04762">
    <property type="entry name" value="Beta-prop_ELP1_1st"/>
    <property type="match status" value="2"/>
</dbReference>
<evidence type="ECO:0000256" key="5">
    <source>
        <dbReference type="ARBA" id="ARBA00022694"/>
    </source>
</evidence>
<evidence type="ECO:0000256" key="1">
    <source>
        <dbReference type="ARBA" id="ARBA00004496"/>
    </source>
</evidence>
<evidence type="ECO:0000313" key="14">
    <source>
        <dbReference type="EMBL" id="GBF99867.1"/>
    </source>
</evidence>
<feature type="coiled-coil region" evidence="7">
    <location>
        <begin position="1416"/>
        <end position="1443"/>
    </location>
</feature>
<dbReference type="Pfam" id="PF23925">
    <property type="entry name" value="A-sol_ELP1"/>
    <property type="match status" value="2"/>
</dbReference>
<feature type="domain" description="ELP1 alpha-solenoid" evidence="12">
    <location>
        <begin position="1119"/>
        <end position="1167"/>
    </location>
</feature>
<feature type="region of interest" description="Disordered" evidence="8">
    <location>
        <begin position="1232"/>
        <end position="1280"/>
    </location>
</feature>
<feature type="domain" description="ELP1 alpha-solenoid" evidence="12">
    <location>
        <begin position="891"/>
        <end position="1057"/>
    </location>
</feature>
<protein>
    <recommendedName>
        <fullName evidence="6">Elongator complex protein 1</fullName>
    </recommendedName>
</protein>
<keyword evidence="7" id="KW-0175">Coiled coil</keyword>
<dbReference type="Pfam" id="PF23936">
    <property type="entry name" value="HB_ELP1"/>
    <property type="match status" value="1"/>
</dbReference>
<dbReference type="GO" id="GO:0005829">
    <property type="term" value="C:cytosol"/>
    <property type="evidence" value="ECO:0007669"/>
    <property type="project" value="TreeGrafter"/>
</dbReference>
<keyword evidence="15" id="KW-1185">Reference proteome</keyword>
<feature type="compositionally biased region" description="Basic residues" evidence="8">
    <location>
        <begin position="1522"/>
        <end position="1537"/>
    </location>
</feature>
<keyword evidence="4" id="KW-0963">Cytoplasm</keyword>
<dbReference type="InterPro" id="IPR056167">
    <property type="entry name" value="A-sol_ELP1"/>
</dbReference>
<dbReference type="STRING" id="307507.A0A2V0PQS5"/>
<dbReference type="InterPro" id="IPR056169">
    <property type="entry name" value="HB_ELP1"/>
</dbReference>
<comment type="pathway">
    <text evidence="2">tRNA modification; 5-methoxycarbonylmethyl-2-thiouridine-tRNA biosynthesis.</text>
</comment>
<organism evidence="14 15">
    <name type="scientific">Raphidocelis subcapitata</name>
    <dbReference type="NCBI Taxonomy" id="307507"/>
    <lineage>
        <taxon>Eukaryota</taxon>
        <taxon>Viridiplantae</taxon>
        <taxon>Chlorophyta</taxon>
        <taxon>core chlorophytes</taxon>
        <taxon>Chlorophyceae</taxon>
        <taxon>CS clade</taxon>
        <taxon>Sphaeropleales</taxon>
        <taxon>Selenastraceae</taxon>
        <taxon>Raphidocelis</taxon>
    </lineage>
</organism>
<feature type="domain" description="ELP1 three-helical bundle" evidence="13">
    <location>
        <begin position="1402"/>
        <end position="1588"/>
    </location>
</feature>
<comment type="caution">
    <text evidence="14">The sequence shown here is derived from an EMBL/GenBank/DDBJ whole genome shotgun (WGS) entry which is preliminary data.</text>
</comment>
<evidence type="ECO:0000256" key="3">
    <source>
        <dbReference type="ARBA" id="ARBA00006086"/>
    </source>
</evidence>
<evidence type="ECO:0000256" key="6">
    <source>
        <dbReference type="ARBA" id="ARBA00029535"/>
    </source>
</evidence>
<dbReference type="InterPro" id="IPR006849">
    <property type="entry name" value="Elp1"/>
</dbReference>
<evidence type="ECO:0000256" key="8">
    <source>
        <dbReference type="SAM" id="MobiDB-lite"/>
    </source>
</evidence>
<evidence type="ECO:0000313" key="15">
    <source>
        <dbReference type="Proteomes" id="UP000247498"/>
    </source>
</evidence>
<gene>
    <name evidence="14" type="ORF">Rsub_12507</name>
</gene>
<dbReference type="EMBL" id="BDRX01000177">
    <property type="protein sequence ID" value="GBF99867.1"/>
    <property type="molecule type" value="Genomic_DNA"/>
</dbReference>
<dbReference type="InterPro" id="IPR056164">
    <property type="entry name" value="Beta-prop_ELP1_1st"/>
</dbReference>
<sequence>MRNLIAALESHLIQLGDGDSQERVTAFCHGAGDGRVYCATDAAAVVCVSERDWTVEWRAPLAPPAPGAPPPCVVALSHQIESEALFAALSSGELLLLNPATREVEEAGAIAGGVAAAAWAPDGEAVAHWDVLAEVTIPREEAAAPPQAAAAAAAGGGGGGPNEAPAAEAWGEEGGCGTVSIAWRGDGRYFATCSGGAGRARRVHIWDREGCQLHATGEGGPDLTGAISWQPNGRHLYAAARATPPEAAAAREAIAGAFAAAAAARLRDAGAGLVGGGGGGGGGGNGGGGGGAGCDGAPLIDRVVLLERNGLRHGSFDLPPALGGGGGGGGSCAGGVRDLIWSPDSELLAVVLGPAGGWRVQVWHRSNWHWYLKQELPFPHLPPSGSLSAAWDEERPGLLTAVSSDGECARAALRWGACVSARGTAAVVDGCDVLLTPFSRSNAPPPLCAARARFPRPVAALAFLDDDGAGCEALAVITSDGRLGLARAVEADCWEETVEEQQLWLRQSKAAARAAAGAAAPDADAGKAQPAAGEGKAQPAAGARALPAQSHLALRQRVAGAWDEAHVLLPLGSLAPRNGAANGPGGGGGGDPNPPLAGGRRIKAAAWLGPGRLLLVAAPHPEPGLEASPGDVLVELTVRLPEPLLSAPEGEAPPEAEPLEWEEAAVSYAGGSVLSAAPLPPPALAGAAAAVGAAAPGAAAGAAGAAAALLQLASGALLRYEPGGGGAVPLGAAASFPAPCSAFAPLPLPPALPGAGGGAAVGLTPGGVLYCGPRAVAGGVTSFAVRWGGAGGAALLYTTRQSLLFTVMLRQLQSYVHKEPDVSSLPAPPSQRDPLKAAMSAAMRPAAPAAAARDVHVRAVEQGARLVAAPAGGAAAVLQLPRGNLETVAPRLLVLSSALGALAARDYRAAWGVAVAQRLDPNLLVDFRWPAFLGEAAAFVEAIADPADICDLLFALKPGSVLSPGGLYAGLERATGLDGGSPGAQNGSPGPAVEGGKVSAVCAAVRAAAAAADARRGGGGTGGGGRMLRVVVTSHARSDPPDLEGALLAVREAKEAAIASGAVPAVSGQPPAVGDAGSDDEDDDAIGDGDSGAPVVSTAVNGPAGGGAAGAGGGAAGGAAEAALRHLLLHVDADSLYRAALGLYDLPLAFMVVSHAQKDPGEYLEELSRLGAVKDEHLRRHAIDLHLRRYDRALSHLVLAGPAHFDAALELARRHGLLRQLVGLLRAEVAQSGPGQSGAAQSGLQPRQGQPQQQQQGQQQQGQQGPADGRPPADAAAEPPRARLARALAAHADALSSARKHEDAAVARLAAGDADGAVADYAAGGHWRMALALAARRGWGEARTAALARDLASSLATGGGAAEAAVVLREYLRDADGAVAALAAAREWREALRVCYAEGRADLVDTAVVPAAAEAAAGLLAEAREARDKVDRYSSRLKEVRARRLAMRAALDAADADADAALDGLRAGLDDDDRASEAPSVISGFSIYTDATAAGGPGASTLGGGSSAAASAAAPSTLGGRRAARKQKKQRGSRKVKAGSPEEEAALREHLAGLGPPRHALEEAGQLTELLCVLGHAEDAQKLQSAVAAWQSGHAEAVREMAEAEAAEAAEEEGAAAAAAGQQQQWQRQRRQQQQPSPAAAAAEVAWKWDVLRDA</sequence>
<evidence type="ECO:0000256" key="4">
    <source>
        <dbReference type="ARBA" id="ARBA00022490"/>
    </source>
</evidence>
<proteinExistence type="inferred from homology"/>
<dbReference type="UniPathway" id="UPA00988"/>
<feature type="region of interest" description="Disordered" evidence="8">
    <location>
        <begin position="1501"/>
        <end position="1543"/>
    </location>
</feature>
<dbReference type="SUPFAM" id="SSF82171">
    <property type="entry name" value="DPP6 N-terminal domain-like"/>
    <property type="match status" value="1"/>
</dbReference>
<feature type="domain" description="ELP1 N-terminal second beta-propeller" evidence="10">
    <location>
        <begin position="708"/>
        <end position="867"/>
    </location>
</feature>
<feature type="domain" description="ELP1 N-terminal second beta-propeller" evidence="10">
    <location>
        <begin position="427"/>
        <end position="495"/>
    </location>
</feature>
<evidence type="ECO:0000256" key="2">
    <source>
        <dbReference type="ARBA" id="ARBA00005043"/>
    </source>
</evidence>
<dbReference type="InParanoid" id="A0A2V0PQS5"/>
<dbReference type="InterPro" id="IPR056165">
    <property type="entry name" value="Beta-prop_ELP1_2nd"/>
</dbReference>